<dbReference type="GO" id="GO:0071218">
    <property type="term" value="P:cellular response to misfolded protein"/>
    <property type="evidence" value="ECO:0007669"/>
    <property type="project" value="TreeGrafter"/>
</dbReference>
<dbReference type="GO" id="GO:0061630">
    <property type="term" value="F:ubiquitin protein ligase activity"/>
    <property type="evidence" value="ECO:0007669"/>
    <property type="project" value="UniProtKB-EC"/>
</dbReference>
<dbReference type="SMART" id="SM00028">
    <property type="entry name" value="TPR"/>
    <property type="match status" value="4"/>
</dbReference>
<dbReference type="SUPFAM" id="SSF48452">
    <property type="entry name" value="TPR-like"/>
    <property type="match status" value="1"/>
</dbReference>
<dbReference type="Gene3D" id="1.25.40.10">
    <property type="entry name" value="Tetratricopeptide repeat domain"/>
    <property type="match status" value="2"/>
</dbReference>
<dbReference type="PANTHER" id="PTHR46803:SF2">
    <property type="entry name" value="E3 UBIQUITIN-PROTEIN LIGASE CHIP"/>
    <property type="match status" value="1"/>
</dbReference>
<evidence type="ECO:0000256" key="3">
    <source>
        <dbReference type="ARBA" id="ARBA00022679"/>
    </source>
</evidence>
<feature type="repeat" description="TPR" evidence="6">
    <location>
        <begin position="97"/>
        <end position="130"/>
    </location>
</feature>
<reference evidence="8 9" key="1">
    <citation type="submission" date="2014-09" db="EMBL/GenBank/DDBJ databases">
        <title>Draft Genome Sequence of Draconibacterium sp. JN14CK-3.</title>
        <authorList>
            <person name="Dong C."/>
            <person name="Lai Q."/>
            <person name="Shao Z."/>
        </authorList>
    </citation>
    <scope>NUCLEOTIDE SEQUENCE [LARGE SCALE GENOMIC DNA]</scope>
    <source>
        <strain evidence="8 9">JN14CK-3</strain>
    </source>
</reference>
<dbReference type="EMBL" id="JRHC01000009">
    <property type="protein sequence ID" value="KJF41753.1"/>
    <property type="molecule type" value="Genomic_DNA"/>
</dbReference>
<accession>A0A0D8J7I2</accession>
<dbReference type="OrthoDB" id="712930at2"/>
<keyword evidence="4" id="KW-0677">Repeat</keyword>
<comment type="catalytic activity">
    <reaction evidence="1">
        <text>S-ubiquitinyl-[E2 ubiquitin-conjugating enzyme]-L-cysteine + [acceptor protein]-L-lysine = [E2 ubiquitin-conjugating enzyme]-L-cysteine + N(6)-ubiquitinyl-[acceptor protein]-L-lysine.</text>
        <dbReference type="EC" id="2.3.2.27"/>
    </reaction>
</comment>
<keyword evidence="5" id="KW-0833">Ubl conjugation pathway</keyword>
<evidence type="ECO:0000256" key="1">
    <source>
        <dbReference type="ARBA" id="ARBA00000900"/>
    </source>
</evidence>
<evidence type="ECO:0000256" key="6">
    <source>
        <dbReference type="PROSITE-ProRule" id="PRU00339"/>
    </source>
</evidence>
<keyword evidence="3" id="KW-0808">Transferase</keyword>
<evidence type="ECO:0000256" key="4">
    <source>
        <dbReference type="ARBA" id="ARBA00022737"/>
    </source>
</evidence>
<dbReference type="RefSeq" id="WP_045033644.1">
    <property type="nucleotide sequence ID" value="NZ_JRHC01000009.1"/>
</dbReference>
<dbReference type="GO" id="GO:0051087">
    <property type="term" value="F:protein-folding chaperone binding"/>
    <property type="evidence" value="ECO:0007669"/>
    <property type="project" value="TreeGrafter"/>
</dbReference>
<sequence length="490" mass="56573">MLKPLIFSCILLFSFQFLHAQKKYINRKIAQKNYDGYMFMTEDKYQDALQLFNEALNEDPEAFFIYQNRALCKLHLKDTLGAIADFKSNIELEPDNAETKYALGNLYKHRNDSVNAIKYFIPAIEVAAEDFSQTKLLYMNLFAGNYYRLNEKYDSALVFYDRVKSYTPENASVYINSAVCYFNIDSIDNFCDDLEKAFVLGGDINCIALSAYCDGCSHLLEARGHTDTLSRALDTRLAGIISDTIYYPHFTNNSYQISESDYNRKVKVYFNDNWQICLPGEASFYRKAFWAKLLNNFGGEFEDYYVSGELYAKGRLENNRINGEYLEYYKNGNLKLKAHFTNALPDGTWTYFNEDGSENMQVIFKNESFELKITDKDNPNYHLNSGNGEFEIVIEKWPDISFVLRGEYLDHLKTGKWTYSQGDEIILQEKHKNGEFRNGFVNTDQGRLPIADSALRPGIFIPPHINQMGGLFFSTVEAANYYSYIKTVGL</sequence>
<dbReference type="SUPFAM" id="SSF82185">
    <property type="entry name" value="Histone H3 K4-specific methyltransferase SET7/9 N-terminal domain"/>
    <property type="match status" value="1"/>
</dbReference>
<evidence type="ECO:0000256" key="5">
    <source>
        <dbReference type="ARBA" id="ARBA00022786"/>
    </source>
</evidence>
<feature type="chain" id="PRO_5002331230" description="RING-type E3 ubiquitin transferase" evidence="7">
    <location>
        <begin position="21"/>
        <end position="490"/>
    </location>
</feature>
<evidence type="ECO:0000256" key="2">
    <source>
        <dbReference type="ARBA" id="ARBA00012483"/>
    </source>
</evidence>
<dbReference type="STRING" id="1544798.LH29_23815"/>
<dbReference type="PROSITE" id="PS50005">
    <property type="entry name" value="TPR"/>
    <property type="match status" value="2"/>
</dbReference>
<dbReference type="PANTHER" id="PTHR46803">
    <property type="entry name" value="E3 UBIQUITIN-PROTEIN LIGASE CHIP"/>
    <property type="match status" value="1"/>
</dbReference>
<dbReference type="GO" id="GO:0005737">
    <property type="term" value="C:cytoplasm"/>
    <property type="evidence" value="ECO:0007669"/>
    <property type="project" value="TreeGrafter"/>
</dbReference>
<protein>
    <recommendedName>
        <fullName evidence="2">RING-type E3 ubiquitin transferase</fullName>
        <ecNumber evidence="2">2.3.2.27</ecNumber>
    </recommendedName>
</protein>
<proteinExistence type="predicted"/>
<dbReference type="InterPro" id="IPR019734">
    <property type="entry name" value="TPR_rpt"/>
</dbReference>
<feature type="signal peptide" evidence="7">
    <location>
        <begin position="1"/>
        <end position="20"/>
    </location>
</feature>
<comment type="caution">
    <text evidence="8">The sequence shown here is derived from an EMBL/GenBank/DDBJ whole genome shotgun (WGS) entry which is preliminary data.</text>
</comment>
<keyword evidence="6" id="KW-0802">TPR repeat</keyword>
<evidence type="ECO:0000313" key="9">
    <source>
        <dbReference type="Proteomes" id="UP000032544"/>
    </source>
</evidence>
<feature type="repeat" description="TPR" evidence="6">
    <location>
        <begin position="29"/>
        <end position="62"/>
    </location>
</feature>
<evidence type="ECO:0000313" key="8">
    <source>
        <dbReference type="EMBL" id="KJF41753.1"/>
    </source>
</evidence>
<name>A0A0D8J7I2_9BACT</name>
<dbReference type="Gene3D" id="2.20.110.10">
    <property type="entry name" value="Histone H3 K4-specific methyltransferase SET7/9 N-terminal domain"/>
    <property type="match status" value="1"/>
</dbReference>
<dbReference type="InterPro" id="IPR011990">
    <property type="entry name" value="TPR-like_helical_dom_sf"/>
</dbReference>
<dbReference type="AlphaFoldDB" id="A0A0D8J7I2"/>
<gene>
    <name evidence="8" type="ORF">LH29_23815</name>
</gene>
<dbReference type="Proteomes" id="UP000032544">
    <property type="component" value="Unassembled WGS sequence"/>
</dbReference>
<dbReference type="GO" id="GO:0043161">
    <property type="term" value="P:proteasome-mediated ubiquitin-dependent protein catabolic process"/>
    <property type="evidence" value="ECO:0007669"/>
    <property type="project" value="TreeGrafter"/>
</dbReference>
<dbReference type="GO" id="GO:0006515">
    <property type="term" value="P:protein quality control for misfolded or incompletely synthesized proteins"/>
    <property type="evidence" value="ECO:0007669"/>
    <property type="project" value="TreeGrafter"/>
</dbReference>
<evidence type="ECO:0000256" key="7">
    <source>
        <dbReference type="SAM" id="SignalP"/>
    </source>
</evidence>
<keyword evidence="7" id="KW-0732">Signal</keyword>
<dbReference type="EC" id="2.3.2.27" evidence="2"/>
<organism evidence="8 9">
    <name type="scientific">Draconibacterium sediminis</name>
    <dbReference type="NCBI Taxonomy" id="1544798"/>
    <lineage>
        <taxon>Bacteria</taxon>
        <taxon>Pseudomonadati</taxon>
        <taxon>Bacteroidota</taxon>
        <taxon>Bacteroidia</taxon>
        <taxon>Marinilabiliales</taxon>
        <taxon>Prolixibacteraceae</taxon>
        <taxon>Draconibacterium</taxon>
    </lineage>
</organism>
<keyword evidence="9" id="KW-1185">Reference proteome</keyword>
<dbReference type="GO" id="GO:0000209">
    <property type="term" value="P:protein polyubiquitination"/>
    <property type="evidence" value="ECO:0007669"/>
    <property type="project" value="TreeGrafter"/>
</dbReference>
<dbReference type="GO" id="GO:0045862">
    <property type="term" value="P:positive regulation of proteolysis"/>
    <property type="evidence" value="ECO:0007669"/>
    <property type="project" value="TreeGrafter"/>
</dbReference>